<dbReference type="InterPro" id="IPR052038">
    <property type="entry name" value="Type-VII_TA_antitoxin"/>
</dbReference>
<keyword evidence="6" id="KW-0067">ATP-binding</keyword>
<evidence type="ECO:0000256" key="6">
    <source>
        <dbReference type="ARBA" id="ARBA00022840"/>
    </source>
</evidence>
<accession>A0A562S3K3</accession>
<dbReference type="EMBL" id="VLLC01000004">
    <property type="protein sequence ID" value="TWI75374.1"/>
    <property type="molecule type" value="Genomic_DNA"/>
</dbReference>
<proteinExistence type="predicted"/>
<dbReference type="GO" id="GO:0046872">
    <property type="term" value="F:metal ion binding"/>
    <property type="evidence" value="ECO:0007669"/>
    <property type="project" value="UniProtKB-KW"/>
</dbReference>
<keyword evidence="7" id="KW-0460">Magnesium</keyword>
<evidence type="ECO:0000313" key="9">
    <source>
        <dbReference type="EMBL" id="TWI75374.1"/>
    </source>
</evidence>
<dbReference type="RefSeq" id="WP_246118512.1">
    <property type="nucleotide sequence ID" value="NZ_VLLC01000004.1"/>
</dbReference>
<dbReference type="CDD" id="cd05403">
    <property type="entry name" value="NT_KNTase_like"/>
    <property type="match status" value="1"/>
</dbReference>
<dbReference type="Pfam" id="PF18765">
    <property type="entry name" value="Polbeta"/>
    <property type="match status" value="1"/>
</dbReference>
<keyword evidence="4" id="KW-0479">Metal-binding</keyword>
<protein>
    <recommendedName>
        <fullName evidence="8">Polymerase beta nucleotidyltransferase domain-containing protein</fullName>
    </recommendedName>
</protein>
<evidence type="ECO:0000256" key="3">
    <source>
        <dbReference type="ARBA" id="ARBA00022695"/>
    </source>
</evidence>
<evidence type="ECO:0000256" key="1">
    <source>
        <dbReference type="ARBA" id="ARBA00001946"/>
    </source>
</evidence>
<dbReference type="GO" id="GO:0005524">
    <property type="term" value="F:ATP binding"/>
    <property type="evidence" value="ECO:0007669"/>
    <property type="project" value="UniProtKB-KW"/>
</dbReference>
<evidence type="ECO:0000256" key="4">
    <source>
        <dbReference type="ARBA" id="ARBA00022723"/>
    </source>
</evidence>
<dbReference type="InterPro" id="IPR043519">
    <property type="entry name" value="NT_sf"/>
</dbReference>
<keyword evidence="3" id="KW-0548">Nucleotidyltransferase</keyword>
<feature type="domain" description="Polymerase beta nucleotidyltransferase" evidence="8">
    <location>
        <begin position="29"/>
        <end position="95"/>
    </location>
</feature>
<evidence type="ECO:0000256" key="2">
    <source>
        <dbReference type="ARBA" id="ARBA00022679"/>
    </source>
</evidence>
<dbReference type="AlphaFoldDB" id="A0A562S3K3"/>
<name>A0A562S3K3_9BACT</name>
<evidence type="ECO:0000256" key="7">
    <source>
        <dbReference type="ARBA" id="ARBA00022842"/>
    </source>
</evidence>
<dbReference type="InterPro" id="IPR041633">
    <property type="entry name" value="Polbeta"/>
</dbReference>
<dbReference type="Gene3D" id="3.30.460.10">
    <property type="entry name" value="Beta Polymerase, domain 2"/>
    <property type="match status" value="1"/>
</dbReference>
<comment type="caution">
    <text evidence="9">The sequence shown here is derived from an EMBL/GenBank/DDBJ whole genome shotgun (WGS) entry which is preliminary data.</text>
</comment>
<sequence length="104" mass="12456">MKDLQRNIMQQEDILNCMRDFKNRRQDEYFILKIGVFGSVARNDIKEESDIDVVVELKKPDLFSLIGIKQELEEHLHRKVDVVRYRQGMNAFLKTRIDREALYV</sequence>
<dbReference type="GO" id="GO:0016779">
    <property type="term" value="F:nucleotidyltransferase activity"/>
    <property type="evidence" value="ECO:0007669"/>
    <property type="project" value="UniProtKB-KW"/>
</dbReference>
<evidence type="ECO:0000313" key="10">
    <source>
        <dbReference type="Proteomes" id="UP000318307"/>
    </source>
</evidence>
<reference evidence="9 10" key="1">
    <citation type="submission" date="2019-07" db="EMBL/GenBank/DDBJ databases">
        <title>Genome sequencing of 100 strains of the haloalkaliphilic chemolithoautotrophic sulfur-oxidizing bacterium Thioalkalivibrio.</title>
        <authorList>
            <person name="Muyzer G."/>
        </authorList>
    </citation>
    <scope>NUCLEOTIDE SEQUENCE [LARGE SCALE GENOMIC DNA]</scope>
    <source>
        <strain evidence="9 10">ASO4-4</strain>
    </source>
</reference>
<keyword evidence="10" id="KW-1185">Reference proteome</keyword>
<keyword evidence="2" id="KW-0808">Transferase</keyword>
<dbReference type="Proteomes" id="UP000318307">
    <property type="component" value="Unassembled WGS sequence"/>
</dbReference>
<organism evidence="9 10">
    <name type="scientific">Desulfobotulus alkaliphilus</name>
    <dbReference type="NCBI Taxonomy" id="622671"/>
    <lineage>
        <taxon>Bacteria</taxon>
        <taxon>Pseudomonadati</taxon>
        <taxon>Thermodesulfobacteriota</taxon>
        <taxon>Desulfobacteria</taxon>
        <taxon>Desulfobacterales</taxon>
        <taxon>Desulfobacteraceae</taxon>
        <taxon>Desulfobotulus</taxon>
    </lineage>
</organism>
<comment type="cofactor">
    <cofactor evidence="1">
        <name>Mg(2+)</name>
        <dbReference type="ChEBI" id="CHEBI:18420"/>
    </cofactor>
</comment>
<dbReference type="PANTHER" id="PTHR33571:SF14">
    <property type="entry name" value="PROTEIN ADENYLYLTRANSFERASE MJ0435-RELATED"/>
    <property type="match status" value="1"/>
</dbReference>
<dbReference type="PANTHER" id="PTHR33571">
    <property type="entry name" value="SSL8005 PROTEIN"/>
    <property type="match status" value="1"/>
</dbReference>
<evidence type="ECO:0000256" key="5">
    <source>
        <dbReference type="ARBA" id="ARBA00022741"/>
    </source>
</evidence>
<dbReference type="SUPFAM" id="SSF81301">
    <property type="entry name" value="Nucleotidyltransferase"/>
    <property type="match status" value="1"/>
</dbReference>
<keyword evidence="5" id="KW-0547">Nucleotide-binding</keyword>
<evidence type="ECO:0000259" key="8">
    <source>
        <dbReference type="Pfam" id="PF18765"/>
    </source>
</evidence>
<gene>
    <name evidence="9" type="ORF">LZ24_00825</name>
</gene>